<evidence type="ECO:0000256" key="3">
    <source>
        <dbReference type="PROSITE-ProRule" id="PRU01005"/>
    </source>
</evidence>
<dbReference type="AlphaFoldDB" id="A0A915LKI7"/>
<evidence type="ECO:0000256" key="4">
    <source>
        <dbReference type="SAM" id="MobiDB-lite"/>
    </source>
</evidence>
<feature type="compositionally biased region" description="Low complexity" evidence="4">
    <location>
        <begin position="910"/>
        <end position="1123"/>
    </location>
</feature>
<dbReference type="GO" id="GO:0016491">
    <property type="term" value="F:oxidoreductase activity"/>
    <property type="evidence" value="ECO:0007669"/>
    <property type="project" value="InterPro"/>
</dbReference>
<evidence type="ECO:0000259" key="5">
    <source>
        <dbReference type="PROSITE" id="PS51670"/>
    </source>
</evidence>
<dbReference type="InterPro" id="IPR008922">
    <property type="entry name" value="Di-copper_centre_dom_sf"/>
</dbReference>
<accession>A0A915LKI7</accession>
<proteinExistence type="predicted"/>
<organism evidence="6 7">
    <name type="scientific">Meloidogyne javanica</name>
    <name type="common">Root-knot nematode worm</name>
    <dbReference type="NCBI Taxonomy" id="6303"/>
    <lineage>
        <taxon>Eukaryota</taxon>
        <taxon>Metazoa</taxon>
        <taxon>Ecdysozoa</taxon>
        <taxon>Nematoda</taxon>
        <taxon>Chromadorea</taxon>
        <taxon>Rhabditida</taxon>
        <taxon>Tylenchina</taxon>
        <taxon>Tylenchomorpha</taxon>
        <taxon>Tylenchoidea</taxon>
        <taxon>Meloidogynidae</taxon>
        <taxon>Meloidogyninae</taxon>
        <taxon>Meloidogyne</taxon>
        <taxon>Meloidogyne incognita group</taxon>
    </lineage>
</organism>
<protein>
    <submittedName>
        <fullName evidence="7">ShKT domain-containing protein</fullName>
    </submittedName>
</protein>
<feature type="compositionally biased region" description="Acidic residues" evidence="4">
    <location>
        <begin position="341"/>
        <end position="350"/>
    </location>
</feature>
<dbReference type="PROSITE" id="PS51670">
    <property type="entry name" value="SHKT"/>
    <property type="match status" value="2"/>
</dbReference>
<dbReference type="Gene3D" id="1.10.1280.10">
    <property type="entry name" value="Di-copper center containing domain from catechol oxidase"/>
    <property type="match status" value="4"/>
</dbReference>
<evidence type="ECO:0000313" key="7">
    <source>
        <dbReference type="WBParaSite" id="scaffold122_cov202.g325"/>
    </source>
</evidence>
<keyword evidence="3" id="KW-1015">Disulfide bond</keyword>
<feature type="region of interest" description="Disordered" evidence="4">
    <location>
        <begin position="340"/>
        <end position="361"/>
    </location>
</feature>
<comment type="caution">
    <text evidence="3">Lacks conserved residue(s) required for the propagation of feature annotation.</text>
</comment>
<dbReference type="PRINTS" id="PR00092">
    <property type="entry name" value="TYROSINASE"/>
</dbReference>
<dbReference type="InterPro" id="IPR002227">
    <property type="entry name" value="Tyrosinase_Cu-bd"/>
</dbReference>
<dbReference type="PANTHER" id="PTHR11474:SF126">
    <property type="entry name" value="TYROSINASE-LIKE PROTEIN TYR-1-RELATED"/>
    <property type="match status" value="1"/>
</dbReference>
<reference evidence="7" key="1">
    <citation type="submission" date="2022-11" db="UniProtKB">
        <authorList>
            <consortium name="WormBaseParasite"/>
        </authorList>
    </citation>
    <scope>IDENTIFICATION</scope>
</reference>
<feature type="domain" description="ShKT" evidence="5">
    <location>
        <begin position="372"/>
        <end position="416"/>
    </location>
</feature>
<dbReference type="GO" id="GO:0046872">
    <property type="term" value="F:metal ion binding"/>
    <property type="evidence" value="ECO:0007669"/>
    <property type="project" value="UniProtKB-KW"/>
</dbReference>
<dbReference type="SUPFAM" id="SSF48056">
    <property type="entry name" value="Di-copper centre-containing domain"/>
    <property type="match status" value="3"/>
</dbReference>
<dbReference type="PROSITE" id="PS00497">
    <property type="entry name" value="TYROSINASE_1"/>
    <property type="match status" value="1"/>
</dbReference>
<keyword evidence="6" id="KW-1185">Reference proteome</keyword>
<dbReference type="PANTHER" id="PTHR11474">
    <property type="entry name" value="TYROSINASE FAMILY MEMBER"/>
    <property type="match status" value="1"/>
</dbReference>
<feature type="disulfide bond" evidence="3">
    <location>
        <begin position="452"/>
        <end position="486"/>
    </location>
</feature>
<dbReference type="InterPro" id="IPR003582">
    <property type="entry name" value="ShKT_dom"/>
</dbReference>
<dbReference type="WBParaSite" id="scaffold122_cov202.g325">
    <property type="protein sequence ID" value="scaffold122_cov202.g325"/>
    <property type="gene ID" value="scaffold122_cov202.g325"/>
</dbReference>
<dbReference type="PROSITE" id="PS00498">
    <property type="entry name" value="TYROSINASE_2"/>
    <property type="match status" value="2"/>
</dbReference>
<dbReference type="Proteomes" id="UP000887561">
    <property type="component" value="Unplaced"/>
</dbReference>
<evidence type="ECO:0000313" key="6">
    <source>
        <dbReference type="Proteomes" id="UP000887561"/>
    </source>
</evidence>
<keyword evidence="2" id="KW-0186">Copper</keyword>
<dbReference type="Pfam" id="PF01549">
    <property type="entry name" value="ShK"/>
    <property type="match status" value="3"/>
</dbReference>
<feature type="domain" description="ShKT" evidence="5">
    <location>
        <begin position="452"/>
        <end position="486"/>
    </location>
</feature>
<dbReference type="SMART" id="SM00254">
    <property type="entry name" value="ShKT"/>
    <property type="match status" value="3"/>
</dbReference>
<evidence type="ECO:0000256" key="2">
    <source>
        <dbReference type="ARBA" id="ARBA00023008"/>
    </source>
</evidence>
<feature type="region of interest" description="Disordered" evidence="4">
    <location>
        <begin position="910"/>
        <end position="1127"/>
    </location>
</feature>
<dbReference type="InterPro" id="IPR050316">
    <property type="entry name" value="Tyrosinase/Hemocyanin"/>
</dbReference>
<dbReference type="Pfam" id="PF00264">
    <property type="entry name" value="Tyrosinase"/>
    <property type="match status" value="3"/>
</dbReference>
<keyword evidence="1" id="KW-0479">Metal-binding</keyword>
<evidence type="ECO:0000256" key="1">
    <source>
        <dbReference type="ARBA" id="ARBA00022723"/>
    </source>
</evidence>
<name>A0A915LKI7_MELJA</name>
<sequence>MRLYDPSISLPYWDSVLDSRIPKSADSYLFSNELFGETDNNQSVINGPYSPWKTLEGNQFITRSVGESVNIDALRNVYTDLLYEYAPRPNCDNITDCGSKYLFCNRSHGRPECVAKIKIGGNCTGFEIPNLAANFAAVPATPYQCMDLGCLCRFMGVHTTAVQTGSAHGGPAFHPWHREYLKRYEFALRMVDPSIALPYWDSTLDGALPTPADSILFSQELTHGNVHIFVGGDMLDPRTSANDPLFYMHHSFVDYPMNNVDGLSNAYTDNLYQFAERPTCQSGANCGSPYLFCDRSHGAPRCASKVRIGGDCRGFNFQEDVCFNGFCSNGRCVGRQLRADEDGEEEDNEGNETGVVQNDPAGQIPDQVAFACYNEHECCAIWAYEEECENNSAYMDIMCRASCGKTENCRKTCNRCREPRAWACTKTRGRSAKLNNNTASFVSGGQCAKKTCYNENQCCQQWSRNGVCTDSPDWMNCNCPISCGSCLPRNFTYGACSDYYKRCKAWANAGECAKSVPEGGRDLPNDRQELRCVTLSCFCPALNGKKDGTVNGCTLPNGKKLGKCIRQELRMLSDEQRQAYFKTLKEMKANNDYLIVATLHKQAWDDGAAHNGPCFLPWHRELLKVFELMMREASYKILQSADVCLPYWDSTLDGRLPTPSDSCLFTADFIGSTNNIGQVIDGPFSPWETLMNTEYIERDVGRHGACYQEERKYNCSFTWQMQQTNIENIIAYSQPQNRDNCSFKAQAGYPEYAHGGVHTYVGGYMSNPGTSANDPCFFNHHCFVDLLFEEWRQARQNYSKRPVDYPADIPDCETEVNYRNRNMSQFPYIKNIDGCRNEYTDNMYEYAPRPNCSTYKPDCGSKYLFCDLSHGDPPHCVAKARPGGDCTGFFKGEKVCYNSECVNNTCVGQSTQPTSTAAPTTQPPSTAAPSTAAPSTAVFSTAAPTTQPPSTAAPSTAAPSTAAPTTQPPSTVAPTTQPLSTASPTTYPPSTAVPSTAAPTTEPPSTAAPSTAAPSTAAPTTQPPSKASPTTYPPSTAVPSTAAPTTQAPSTAAPSTAAPTTEAPTTQPSSTAAPTTQPPSTASPTTYPPSTAVPSTAAPTTQPPSTAAPTTTAPTTAAPTTEAPCDDNEVDFNIYNFYNCYLF</sequence>